<evidence type="ECO:0000313" key="2">
    <source>
        <dbReference type="EMBL" id="QIS19467.1"/>
    </source>
</evidence>
<sequence>MASLVLQIAAMGALPVVLWVVLAAGKVPRRSCAICGHSNYIHDSATGECHSRVGLGSRTEGEWPYCDHDLRCPCPEFAEDHPDLTDREPTRPTRPIGSR</sequence>
<evidence type="ECO:0000313" key="3">
    <source>
        <dbReference type="Proteomes" id="UP000500953"/>
    </source>
</evidence>
<organism evidence="2 3">
    <name type="scientific">Nocardia terpenica</name>
    <dbReference type="NCBI Taxonomy" id="455432"/>
    <lineage>
        <taxon>Bacteria</taxon>
        <taxon>Bacillati</taxon>
        <taxon>Actinomycetota</taxon>
        <taxon>Actinomycetes</taxon>
        <taxon>Mycobacteriales</taxon>
        <taxon>Nocardiaceae</taxon>
        <taxon>Nocardia</taxon>
    </lineage>
</organism>
<evidence type="ECO:0000256" key="1">
    <source>
        <dbReference type="SAM" id="MobiDB-lite"/>
    </source>
</evidence>
<dbReference type="EMBL" id="CP046173">
    <property type="protein sequence ID" value="QIS19467.1"/>
    <property type="molecule type" value="Genomic_DNA"/>
</dbReference>
<reference evidence="2 3" key="1">
    <citation type="journal article" date="2019" name="ACS Chem. Biol.">
        <title>Identification and Mobilization of a Cryptic Antibiotic Biosynthesis Gene Locus from a Human-Pathogenic Nocardia Isolate.</title>
        <authorList>
            <person name="Herisse M."/>
            <person name="Ishida K."/>
            <person name="Porter J.L."/>
            <person name="Howden B."/>
            <person name="Hertweck C."/>
            <person name="Stinear T.P."/>
            <person name="Pidot S.J."/>
        </authorList>
    </citation>
    <scope>NUCLEOTIDE SEQUENCE [LARGE SCALE GENOMIC DNA]</scope>
    <source>
        <strain evidence="2 3">AUSMDU00012715</strain>
    </source>
</reference>
<dbReference type="Proteomes" id="UP000500953">
    <property type="component" value="Chromosome"/>
</dbReference>
<gene>
    <name evidence="2" type="ORF">F6W96_15450</name>
</gene>
<protein>
    <submittedName>
        <fullName evidence="2">Uncharacterized protein</fullName>
    </submittedName>
</protein>
<feature type="compositionally biased region" description="Basic and acidic residues" evidence="1">
    <location>
        <begin position="78"/>
        <end position="91"/>
    </location>
</feature>
<dbReference type="RefSeq" id="WP_167486753.1">
    <property type="nucleotide sequence ID" value="NZ_CP046173.1"/>
</dbReference>
<accession>A0A6G9Z271</accession>
<dbReference type="AlphaFoldDB" id="A0A6G9Z271"/>
<name>A0A6G9Z271_9NOCA</name>
<feature type="region of interest" description="Disordered" evidence="1">
    <location>
        <begin position="77"/>
        <end position="99"/>
    </location>
</feature>
<proteinExistence type="predicted"/>